<accession>A0A059CGU2</accession>
<name>A0A059CGU2_EUCGR</name>
<keyword evidence="1" id="KW-1133">Transmembrane helix</keyword>
<evidence type="ECO:0000313" key="2">
    <source>
        <dbReference type="EMBL" id="KCW77683.1"/>
    </source>
</evidence>
<reference evidence="2" key="1">
    <citation type="submission" date="2013-07" db="EMBL/GenBank/DDBJ databases">
        <title>The genome of Eucalyptus grandis.</title>
        <authorList>
            <person name="Schmutz J."/>
            <person name="Hayes R."/>
            <person name="Myburg A."/>
            <person name="Tuskan G."/>
            <person name="Grattapaglia D."/>
            <person name="Rokhsar D.S."/>
        </authorList>
    </citation>
    <scope>NUCLEOTIDE SEQUENCE</scope>
    <source>
        <tissue evidence="2">Leaf extractions</tissue>
    </source>
</reference>
<gene>
    <name evidence="2" type="ORF">EUGRSUZ_D01984</name>
</gene>
<dbReference type="EMBL" id="KK198756">
    <property type="protein sequence ID" value="KCW77683.1"/>
    <property type="molecule type" value="Genomic_DNA"/>
</dbReference>
<protein>
    <submittedName>
        <fullName evidence="2">Uncharacterized protein</fullName>
    </submittedName>
</protein>
<sequence length="66" mass="7978">MIFLGKHISTIEQLNRYFFLFFLYLFDIFYSLFFKPHESAIRQPLCRHPTIATMSPPHPTFIRFGH</sequence>
<keyword evidence="1" id="KW-0472">Membrane</keyword>
<dbReference type="InParanoid" id="A0A059CGU2"/>
<feature type="transmembrane region" description="Helical" evidence="1">
    <location>
        <begin position="17"/>
        <end position="34"/>
    </location>
</feature>
<evidence type="ECO:0000256" key="1">
    <source>
        <dbReference type="SAM" id="Phobius"/>
    </source>
</evidence>
<organism evidence="2">
    <name type="scientific">Eucalyptus grandis</name>
    <name type="common">Flooded gum</name>
    <dbReference type="NCBI Taxonomy" id="71139"/>
    <lineage>
        <taxon>Eukaryota</taxon>
        <taxon>Viridiplantae</taxon>
        <taxon>Streptophyta</taxon>
        <taxon>Embryophyta</taxon>
        <taxon>Tracheophyta</taxon>
        <taxon>Spermatophyta</taxon>
        <taxon>Magnoliopsida</taxon>
        <taxon>eudicotyledons</taxon>
        <taxon>Gunneridae</taxon>
        <taxon>Pentapetalae</taxon>
        <taxon>rosids</taxon>
        <taxon>malvids</taxon>
        <taxon>Myrtales</taxon>
        <taxon>Myrtaceae</taxon>
        <taxon>Myrtoideae</taxon>
        <taxon>Eucalypteae</taxon>
        <taxon>Eucalyptus</taxon>
    </lineage>
</organism>
<proteinExistence type="predicted"/>
<keyword evidence="1" id="KW-0812">Transmembrane</keyword>
<dbReference type="Gramene" id="KCW77683">
    <property type="protein sequence ID" value="KCW77683"/>
    <property type="gene ID" value="EUGRSUZ_D01984"/>
</dbReference>
<dbReference type="AlphaFoldDB" id="A0A059CGU2"/>